<dbReference type="OrthoDB" id="9797990at2"/>
<keyword evidence="3" id="KW-1185">Reference proteome</keyword>
<dbReference type="Gene3D" id="3.40.630.30">
    <property type="match status" value="1"/>
</dbReference>
<evidence type="ECO:0000256" key="1">
    <source>
        <dbReference type="SAM" id="MobiDB-lite"/>
    </source>
</evidence>
<comment type="caution">
    <text evidence="2">The sequence shown here is derived from an EMBL/GenBank/DDBJ whole genome shotgun (WGS) entry which is preliminary data.</text>
</comment>
<dbReference type="InterPro" id="IPR016181">
    <property type="entry name" value="Acyl_CoA_acyltransferase"/>
</dbReference>
<proteinExistence type="predicted"/>
<dbReference type="EMBL" id="PYHR01000002">
    <property type="protein sequence ID" value="PWD51282.1"/>
    <property type="molecule type" value="Genomic_DNA"/>
</dbReference>
<feature type="region of interest" description="Disordered" evidence="1">
    <location>
        <begin position="199"/>
        <end position="240"/>
    </location>
</feature>
<name>A0A2U1ZWI5_9MICO</name>
<dbReference type="AlphaFoldDB" id="A0A2U1ZWI5"/>
<feature type="compositionally biased region" description="Basic and acidic residues" evidence="1">
    <location>
        <begin position="208"/>
        <end position="225"/>
    </location>
</feature>
<sequence length="295" mass="30717">MASTPAPTDELVLRELAGIAEISAAAALISAVFGATDGEPVPADLMMGIALSGGYVGGAFLGGRLVGVAVGFGEIAAPGAPSASPSMHSHVAAVSTAARGRRVGRSLKLHQRDWALDRGIGAIEWTFDPLVRRNAFVNLSLLGATGVRYLPNLYGEIPDALNAGQESDRVLVRWDLTSPRAAAAAVGDLSEPVVTDDEIATASLPPGIDRDTPAAPHPHRERDTDDTPAPGPPPRTPQRHLCGTPADIEHLLRSDPDAARGWRAAQRAVLQPAIDGGAHLTGITRTGWYVLEESA</sequence>
<reference evidence="2 3" key="1">
    <citation type="submission" date="2018-03" db="EMBL/GenBank/DDBJ databases">
        <title>Genome assembly of novel Miniimonas species PCH200.</title>
        <authorList>
            <person name="Thakur V."/>
            <person name="Kumar V."/>
            <person name="Singh D."/>
        </authorList>
    </citation>
    <scope>NUCLEOTIDE SEQUENCE [LARGE SCALE GENOMIC DNA]</scope>
    <source>
        <strain evidence="2 3">PCH200</strain>
    </source>
</reference>
<gene>
    <name evidence="2" type="ORF">C8046_12055</name>
</gene>
<protein>
    <submittedName>
        <fullName evidence="2">GNAT family N-acetyltransferase</fullName>
    </submittedName>
</protein>
<dbReference type="RefSeq" id="WP_109229663.1">
    <property type="nucleotide sequence ID" value="NZ_PYHR01000002.1"/>
</dbReference>
<dbReference type="Proteomes" id="UP000245166">
    <property type="component" value="Unassembled WGS sequence"/>
</dbReference>
<organism evidence="2 3">
    <name type="scientific">Serinibacter arcticus</name>
    <dbReference type="NCBI Taxonomy" id="1655435"/>
    <lineage>
        <taxon>Bacteria</taxon>
        <taxon>Bacillati</taxon>
        <taxon>Actinomycetota</taxon>
        <taxon>Actinomycetes</taxon>
        <taxon>Micrococcales</taxon>
        <taxon>Beutenbergiaceae</taxon>
        <taxon>Serinibacter</taxon>
    </lineage>
</organism>
<dbReference type="PANTHER" id="PTHR41700:SF1">
    <property type="entry name" value="N-ACETYLTRANSFERASE DOMAIN-CONTAINING PROTEIN"/>
    <property type="match status" value="1"/>
</dbReference>
<dbReference type="InterPro" id="IPR038764">
    <property type="entry name" value="GNAT_N_AcTrfase_prd"/>
</dbReference>
<accession>A0A2U1ZWI5</accession>
<dbReference type="PANTHER" id="PTHR41700">
    <property type="entry name" value="GCN5-RELATED N-ACETYLTRANSFERASE"/>
    <property type="match status" value="1"/>
</dbReference>
<evidence type="ECO:0000313" key="2">
    <source>
        <dbReference type="EMBL" id="PWD51282.1"/>
    </source>
</evidence>
<dbReference type="SUPFAM" id="SSF55729">
    <property type="entry name" value="Acyl-CoA N-acyltransferases (Nat)"/>
    <property type="match status" value="1"/>
</dbReference>
<evidence type="ECO:0000313" key="3">
    <source>
        <dbReference type="Proteomes" id="UP000245166"/>
    </source>
</evidence>